<accession>A2FSG1</accession>
<dbReference type="InterPro" id="IPR054491">
    <property type="entry name" value="MGH1-like_GH"/>
</dbReference>
<dbReference type="Pfam" id="PF22422">
    <property type="entry name" value="MGH1-like_GH"/>
    <property type="match status" value="1"/>
</dbReference>
<dbReference type="STRING" id="5722.A2FSG1"/>
<sequence length="678" mass="75690">MFLLLASSIRSATQRATPSYWLNNWDKSNPIIAMWNIAQMSWTVQPTTHPGINHVRAYTEKKRDVLVADSFALKIDGNLYGNDMLLNNTHLAGAVQEVDGELWTEYTHYKTNDLPISVRRSFYMPPYEEYYLVKYTIKSRDGNSHKVQLLDYAVSGSDPQWSLGKCAGNTCGMNRDAAYIASAVFSLDSNHDPMSTMGNGNFADNTNPLTAFAASGTIPSFPEYNQQTISFGALYEVSVSPSSTVTIYSIRAFGRSYTNARLTMSKAQSLGYEQIIKLTSDRYSAFLAKGVQPSLTGDALDLYQKSVLALKNSQNPELGLIASSLHPNYGYKNWMRDSLMAAFMLDAAGYHDEYKLFFNWVDSAELMENGGFHTTYDTFTGEQIGFVEPQYDANGLYLVALNYHLKTVGDKDWVKSKLPTIRKMVDFLNINSGFHNLPLSDRSPWEESSDHHTKEPVPTQWYAYEMGCMYGGMRAAASLERLIGDQSRSDADNQRAAQIQAGVKEALWDSNEKRLYRGVRDEGNKEPDTRADSASMSCVYFGLIQGDEALSHLNFITSKLTKLVGGISRYEGDPYFYDSVWNPCGEGTHETQMAEPAWPVVTAYVAWSEHLLGIDISKRLQWMVQVAAFGNMPTGEGVDAKDGALIVPSAPDCFEHAGVYVYTTLLKQGKALPLYNTF</sequence>
<dbReference type="OMA" id="MSEWTHI"/>
<keyword evidence="4" id="KW-1185">Reference proteome</keyword>
<dbReference type="EMBL" id="DS113985">
    <property type="protein sequence ID" value="EAX92158.1"/>
    <property type="molecule type" value="Genomic_DNA"/>
</dbReference>
<dbReference type="GO" id="GO:0004553">
    <property type="term" value="F:hydrolase activity, hydrolyzing O-glycosyl compounds"/>
    <property type="evidence" value="ECO:0000318"/>
    <property type="project" value="GO_Central"/>
</dbReference>
<reference evidence="3" key="1">
    <citation type="submission" date="2006-10" db="EMBL/GenBank/DDBJ databases">
        <authorList>
            <person name="Amadeo P."/>
            <person name="Zhao Q."/>
            <person name="Wortman J."/>
            <person name="Fraser-Liggett C."/>
            <person name="Carlton J."/>
        </authorList>
    </citation>
    <scope>NUCLEOTIDE SEQUENCE</scope>
    <source>
        <strain evidence="3">G3</strain>
    </source>
</reference>
<feature type="domain" description="GH15-like" evidence="1">
    <location>
        <begin position="298"/>
        <end position="403"/>
    </location>
</feature>
<name>A2FSG1_TRIV3</name>
<dbReference type="SMR" id="A2FSG1"/>
<evidence type="ECO:0000259" key="1">
    <source>
        <dbReference type="Pfam" id="PF00723"/>
    </source>
</evidence>
<dbReference type="VEuPathDB" id="TrichDB:TVAG_383310"/>
<protein>
    <submittedName>
        <fullName evidence="3">Uncharacterized protein</fullName>
    </submittedName>
</protein>
<dbReference type="PANTHER" id="PTHR31616:SF0">
    <property type="entry name" value="GLUCAN 1,4-ALPHA-GLUCOSIDASE"/>
    <property type="match status" value="1"/>
</dbReference>
<dbReference type="VEuPathDB" id="TrichDB:TVAGG3_0006520"/>
<dbReference type="GO" id="GO:0005975">
    <property type="term" value="P:carbohydrate metabolic process"/>
    <property type="evidence" value="ECO:0007669"/>
    <property type="project" value="InterPro"/>
</dbReference>
<feature type="domain" description="Mannosylglycerate hydrolase MGH1-like glycoside hydrolase" evidence="2">
    <location>
        <begin position="468"/>
        <end position="607"/>
    </location>
</feature>
<evidence type="ECO:0000259" key="2">
    <source>
        <dbReference type="Pfam" id="PF22422"/>
    </source>
</evidence>
<gene>
    <name evidence="3" type="ORF">TVAG_383310</name>
</gene>
<organism evidence="3 4">
    <name type="scientific">Trichomonas vaginalis (strain ATCC PRA-98 / G3)</name>
    <dbReference type="NCBI Taxonomy" id="412133"/>
    <lineage>
        <taxon>Eukaryota</taxon>
        <taxon>Metamonada</taxon>
        <taxon>Parabasalia</taxon>
        <taxon>Trichomonadida</taxon>
        <taxon>Trichomonadidae</taxon>
        <taxon>Trichomonas</taxon>
    </lineage>
</organism>
<proteinExistence type="predicted"/>
<evidence type="ECO:0000313" key="3">
    <source>
        <dbReference type="EMBL" id="EAX92158.1"/>
    </source>
</evidence>
<dbReference type="Proteomes" id="UP000001542">
    <property type="component" value="Unassembled WGS sequence"/>
</dbReference>
<reference evidence="3" key="2">
    <citation type="journal article" date="2007" name="Science">
        <title>Draft genome sequence of the sexually transmitted pathogen Trichomonas vaginalis.</title>
        <authorList>
            <person name="Carlton J.M."/>
            <person name="Hirt R.P."/>
            <person name="Silva J.C."/>
            <person name="Delcher A.L."/>
            <person name="Schatz M."/>
            <person name="Zhao Q."/>
            <person name="Wortman J.R."/>
            <person name="Bidwell S.L."/>
            <person name="Alsmark U.C.M."/>
            <person name="Besteiro S."/>
            <person name="Sicheritz-Ponten T."/>
            <person name="Noel C.J."/>
            <person name="Dacks J.B."/>
            <person name="Foster P.G."/>
            <person name="Simillion C."/>
            <person name="Van de Peer Y."/>
            <person name="Miranda-Saavedra D."/>
            <person name="Barton G.J."/>
            <person name="Westrop G.D."/>
            <person name="Mueller S."/>
            <person name="Dessi D."/>
            <person name="Fiori P.L."/>
            <person name="Ren Q."/>
            <person name="Paulsen I."/>
            <person name="Zhang H."/>
            <person name="Bastida-Corcuera F.D."/>
            <person name="Simoes-Barbosa A."/>
            <person name="Brown M.T."/>
            <person name="Hayes R.D."/>
            <person name="Mukherjee M."/>
            <person name="Okumura C.Y."/>
            <person name="Schneider R."/>
            <person name="Smith A.J."/>
            <person name="Vanacova S."/>
            <person name="Villalvazo M."/>
            <person name="Haas B.J."/>
            <person name="Pertea M."/>
            <person name="Feldblyum T.V."/>
            <person name="Utterback T.R."/>
            <person name="Shu C.L."/>
            <person name="Osoegawa K."/>
            <person name="de Jong P.J."/>
            <person name="Hrdy I."/>
            <person name="Horvathova L."/>
            <person name="Zubacova Z."/>
            <person name="Dolezal P."/>
            <person name="Malik S.B."/>
            <person name="Logsdon J.M. Jr."/>
            <person name="Henze K."/>
            <person name="Gupta A."/>
            <person name="Wang C.C."/>
            <person name="Dunne R.L."/>
            <person name="Upcroft J.A."/>
            <person name="Upcroft P."/>
            <person name="White O."/>
            <person name="Salzberg S.L."/>
            <person name="Tang P."/>
            <person name="Chiu C.-H."/>
            <person name="Lee Y.-S."/>
            <person name="Embley T.M."/>
            <person name="Coombs G.H."/>
            <person name="Mottram J.C."/>
            <person name="Tachezy J."/>
            <person name="Fraser-Liggett C.M."/>
            <person name="Johnson P.J."/>
        </authorList>
    </citation>
    <scope>NUCLEOTIDE SEQUENCE [LARGE SCALE GENOMIC DNA]</scope>
    <source>
        <strain evidence="3">G3</strain>
    </source>
</reference>
<dbReference type="AlphaFoldDB" id="A2FSG1"/>
<evidence type="ECO:0000313" key="4">
    <source>
        <dbReference type="Proteomes" id="UP000001542"/>
    </source>
</evidence>
<dbReference type="InParanoid" id="A2FSG1"/>
<dbReference type="InterPro" id="IPR011613">
    <property type="entry name" value="GH15-like"/>
</dbReference>
<dbReference type="OrthoDB" id="15235at2759"/>
<dbReference type="RefSeq" id="XP_001305088.1">
    <property type="nucleotide sequence ID" value="XM_001305087.1"/>
</dbReference>
<dbReference type="InterPro" id="IPR008928">
    <property type="entry name" value="6-hairpin_glycosidase_sf"/>
</dbReference>
<dbReference type="KEGG" id="tva:4749867"/>
<dbReference type="InterPro" id="IPR012341">
    <property type="entry name" value="6hp_glycosidase-like_sf"/>
</dbReference>
<dbReference type="SUPFAM" id="SSF48208">
    <property type="entry name" value="Six-hairpin glycosidases"/>
    <property type="match status" value="1"/>
</dbReference>
<dbReference type="eggNOG" id="ENOG502RYQZ">
    <property type="taxonomic scope" value="Eukaryota"/>
</dbReference>
<dbReference type="Gene3D" id="1.50.10.10">
    <property type="match status" value="1"/>
</dbReference>
<dbReference type="Pfam" id="PF00723">
    <property type="entry name" value="Glyco_hydro_15"/>
    <property type="match status" value="1"/>
</dbReference>
<dbReference type="PANTHER" id="PTHR31616">
    <property type="entry name" value="TREHALASE"/>
    <property type="match status" value="1"/>
</dbReference>